<comment type="caution">
    <text evidence="2">The sequence shown here is derived from an EMBL/GenBank/DDBJ whole genome shotgun (WGS) entry which is preliminary data.</text>
</comment>
<evidence type="ECO:0000313" key="2">
    <source>
        <dbReference type="EMBL" id="MFC4508155.1"/>
    </source>
</evidence>
<reference evidence="3" key="1">
    <citation type="journal article" date="2019" name="Int. J. Syst. Evol. Microbiol.">
        <title>The Global Catalogue of Microorganisms (GCM) 10K type strain sequencing project: providing services to taxonomists for standard genome sequencing and annotation.</title>
        <authorList>
            <consortium name="The Broad Institute Genomics Platform"/>
            <consortium name="The Broad Institute Genome Sequencing Center for Infectious Disease"/>
            <person name="Wu L."/>
            <person name="Ma J."/>
        </authorList>
    </citation>
    <scope>NUCLEOTIDE SEQUENCE [LARGE SCALE GENOMIC DNA]</scope>
    <source>
        <strain evidence="3">CGMCC 4.7177</strain>
    </source>
</reference>
<accession>A0ABV9B8T3</accession>
<dbReference type="RefSeq" id="WP_381187703.1">
    <property type="nucleotide sequence ID" value="NZ_JBHSFK010000069.1"/>
</dbReference>
<sequence length="89" mass="8919">MAFIKDAGGTARLVECDVRDEKAVVDALQAAASGVSSLDFAVNGVGGSGGDKPQRRSTFRHAGMIACGGRGRAAARSSTSPPAPAPSVF</sequence>
<dbReference type="Gene3D" id="3.40.50.720">
    <property type="entry name" value="NAD(P)-binding Rossmann-like Domain"/>
    <property type="match status" value="1"/>
</dbReference>
<gene>
    <name evidence="2" type="ORF">ACFPIH_53710</name>
</gene>
<dbReference type="EMBL" id="JBHSFK010000069">
    <property type="protein sequence ID" value="MFC4508155.1"/>
    <property type="molecule type" value="Genomic_DNA"/>
</dbReference>
<evidence type="ECO:0000313" key="3">
    <source>
        <dbReference type="Proteomes" id="UP001595839"/>
    </source>
</evidence>
<proteinExistence type="predicted"/>
<feature type="region of interest" description="Disordered" evidence="1">
    <location>
        <begin position="70"/>
        <end position="89"/>
    </location>
</feature>
<evidence type="ECO:0000256" key="1">
    <source>
        <dbReference type="SAM" id="MobiDB-lite"/>
    </source>
</evidence>
<dbReference type="InterPro" id="IPR036291">
    <property type="entry name" value="NAD(P)-bd_dom_sf"/>
</dbReference>
<name>A0ABV9B8T3_9ACTN</name>
<dbReference type="SUPFAM" id="SSF51735">
    <property type="entry name" value="NAD(P)-binding Rossmann-fold domains"/>
    <property type="match status" value="1"/>
</dbReference>
<keyword evidence="3" id="KW-1185">Reference proteome</keyword>
<organism evidence="2 3">
    <name type="scientific">Streptomyces vulcanius</name>
    <dbReference type="NCBI Taxonomy" id="1441876"/>
    <lineage>
        <taxon>Bacteria</taxon>
        <taxon>Bacillati</taxon>
        <taxon>Actinomycetota</taxon>
        <taxon>Actinomycetes</taxon>
        <taxon>Kitasatosporales</taxon>
        <taxon>Streptomycetaceae</taxon>
        <taxon>Streptomyces</taxon>
    </lineage>
</organism>
<protein>
    <submittedName>
        <fullName evidence="2">Uncharacterized protein</fullName>
    </submittedName>
</protein>
<dbReference type="Proteomes" id="UP001595839">
    <property type="component" value="Unassembled WGS sequence"/>
</dbReference>